<evidence type="ECO:0008006" key="4">
    <source>
        <dbReference type="Google" id="ProtNLM"/>
    </source>
</evidence>
<proteinExistence type="predicted"/>
<dbReference type="OrthoDB" id="3215657at2759"/>
<sequence>MLDEERRNQKEHHSDGTMATLRPVALLPFELLISILDLACAPPALLDPNLWRGPNSAWSQNLRFQKSLTLVCKTWNPAANELLYHHAVIRRVAQLPLLVKTLRSDSTSERPPMVKKLSVLCYASKTHRSVLDLSLKAVLSICTSIRHVVFNPVLDTSVSSLFNAHPDWTFPAFACVPEACSSRITHIELGTSVPIAYAVPELARFSNLAHLACEISAFALAPDGGEPYTFPRLVSLDLIWLTRERRDIVGTFRSIAVGLRLPALRRLALSAPYWGRGSAGACFAAFLETHGARLRYLAVVVATYLHEFAFSDVQALTNACPELEHLVVPHVEELEGLVHPRVVWLDVWSAVRGFEPADADGLLAEKYAGMPRLRGVRVLDFALCSLYGLGLPLLIEPELCAGFGDEDEAEVSWEYPGMLICARKYFVFQPDMDEGLPAYGRMMLDDPELWEDWDEERLAEILEDDNVSVYTDDSDFEDTDDEGYLYDTGSESSEASEYVPSESEDSDVHEDAMELESLVDAMQI</sequence>
<accession>A0A5M3MVW3</accession>
<dbReference type="GeneID" id="19200851"/>
<evidence type="ECO:0000313" key="2">
    <source>
        <dbReference type="EMBL" id="EIW82864.1"/>
    </source>
</evidence>
<keyword evidence="3" id="KW-1185">Reference proteome</keyword>
<reference evidence="3" key="1">
    <citation type="journal article" date="2012" name="Science">
        <title>The Paleozoic origin of enzymatic lignin decomposition reconstructed from 31 fungal genomes.</title>
        <authorList>
            <person name="Floudas D."/>
            <person name="Binder M."/>
            <person name="Riley R."/>
            <person name="Barry K."/>
            <person name="Blanchette R.A."/>
            <person name="Henrissat B."/>
            <person name="Martinez A.T."/>
            <person name="Otillar R."/>
            <person name="Spatafora J.W."/>
            <person name="Yadav J.S."/>
            <person name="Aerts A."/>
            <person name="Benoit I."/>
            <person name="Boyd A."/>
            <person name="Carlson A."/>
            <person name="Copeland A."/>
            <person name="Coutinho P.M."/>
            <person name="de Vries R.P."/>
            <person name="Ferreira P."/>
            <person name="Findley K."/>
            <person name="Foster B."/>
            <person name="Gaskell J."/>
            <person name="Glotzer D."/>
            <person name="Gorecki P."/>
            <person name="Heitman J."/>
            <person name="Hesse C."/>
            <person name="Hori C."/>
            <person name="Igarashi K."/>
            <person name="Jurgens J.A."/>
            <person name="Kallen N."/>
            <person name="Kersten P."/>
            <person name="Kohler A."/>
            <person name="Kuees U."/>
            <person name="Kumar T.K.A."/>
            <person name="Kuo A."/>
            <person name="LaButti K."/>
            <person name="Larrondo L.F."/>
            <person name="Lindquist E."/>
            <person name="Ling A."/>
            <person name="Lombard V."/>
            <person name="Lucas S."/>
            <person name="Lundell T."/>
            <person name="Martin R."/>
            <person name="McLaughlin D.J."/>
            <person name="Morgenstern I."/>
            <person name="Morin E."/>
            <person name="Murat C."/>
            <person name="Nagy L.G."/>
            <person name="Nolan M."/>
            <person name="Ohm R.A."/>
            <person name="Patyshakuliyeva A."/>
            <person name="Rokas A."/>
            <person name="Ruiz-Duenas F.J."/>
            <person name="Sabat G."/>
            <person name="Salamov A."/>
            <person name="Samejima M."/>
            <person name="Schmutz J."/>
            <person name="Slot J.C."/>
            <person name="St John F."/>
            <person name="Stenlid J."/>
            <person name="Sun H."/>
            <person name="Sun S."/>
            <person name="Syed K."/>
            <person name="Tsang A."/>
            <person name="Wiebenga A."/>
            <person name="Young D."/>
            <person name="Pisabarro A."/>
            <person name="Eastwood D.C."/>
            <person name="Martin F."/>
            <person name="Cullen D."/>
            <person name="Grigoriev I.V."/>
            <person name="Hibbett D.S."/>
        </authorList>
    </citation>
    <scope>NUCLEOTIDE SEQUENCE [LARGE SCALE GENOMIC DNA]</scope>
    <source>
        <strain evidence="3">RWD-64-598 SS2</strain>
    </source>
</reference>
<dbReference type="OMA" id="HLACEIS"/>
<feature type="compositionally biased region" description="Acidic residues" evidence="1">
    <location>
        <begin position="470"/>
        <end position="484"/>
    </location>
</feature>
<organism evidence="2 3">
    <name type="scientific">Coniophora puteana (strain RWD-64-598)</name>
    <name type="common">Brown rot fungus</name>
    <dbReference type="NCBI Taxonomy" id="741705"/>
    <lineage>
        <taxon>Eukaryota</taxon>
        <taxon>Fungi</taxon>
        <taxon>Dikarya</taxon>
        <taxon>Basidiomycota</taxon>
        <taxon>Agaricomycotina</taxon>
        <taxon>Agaricomycetes</taxon>
        <taxon>Agaricomycetidae</taxon>
        <taxon>Boletales</taxon>
        <taxon>Coniophorineae</taxon>
        <taxon>Coniophoraceae</taxon>
        <taxon>Coniophora</taxon>
    </lineage>
</organism>
<dbReference type="KEGG" id="cput:CONPUDRAFT_136091"/>
<gene>
    <name evidence="2" type="ORF">CONPUDRAFT_136091</name>
</gene>
<feature type="region of interest" description="Disordered" evidence="1">
    <location>
        <begin position="470"/>
        <end position="524"/>
    </location>
</feature>
<protein>
    <recommendedName>
        <fullName evidence="4">F-box domain-containing protein</fullName>
    </recommendedName>
</protein>
<evidence type="ECO:0000256" key="1">
    <source>
        <dbReference type="SAM" id="MobiDB-lite"/>
    </source>
</evidence>
<dbReference type="Proteomes" id="UP000053558">
    <property type="component" value="Unassembled WGS sequence"/>
</dbReference>
<evidence type="ECO:0000313" key="3">
    <source>
        <dbReference type="Proteomes" id="UP000053558"/>
    </source>
</evidence>
<comment type="caution">
    <text evidence="2">The sequence shown here is derived from an EMBL/GenBank/DDBJ whole genome shotgun (WGS) entry which is preliminary data.</text>
</comment>
<name>A0A5M3MVW3_CONPW</name>
<dbReference type="AlphaFoldDB" id="A0A5M3MVW3"/>
<dbReference type="EMBL" id="JH711576">
    <property type="protein sequence ID" value="EIW82864.1"/>
    <property type="molecule type" value="Genomic_DNA"/>
</dbReference>
<dbReference type="RefSeq" id="XP_007766810.1">
    <property type="nucleotide sequence ID" value="XM_007768620.1"/>
</dbReference>